<dbReference type="Gene3D" id="1.25.40.10">
    <property type="entry name" value="Tetratricopeptide repeat domain"/>
    <property type="match status" value="1"/>
</dbReference>
<dbReference type="EMBL" id="JACVVK020000025">
    <property type="protein sequence ID" value="KAK7502543.1"/>
    <property type="molecule type" value="Genomic_DNA"/>
</dbReference>
<dbReference type="SUPFAM" id="SSF48452">
    <property type="entry name" value="TPR-like"/>
    <property type="match status" value="1"/>
</dbReference>
<gene>
    <name evidence="1" type="ORF">BaRGS_00006114</name>
    <name evidence="2" type="ORF">BaRGS_00006118</name>
</gene>
<dbReference type="Proteomes" id="UP001519460">
    <property type="component" value="Unassembled WGS sequence"/>
</dbReference>
<protein>
    <recommendedName>
        <fullName evidence="4">Peptidylprolyl isomerase</fullName>
    </recommendedName>
</protein>
<evidence type="ECO:0000313" key="3">
    <source>
        <dbReference type="Proteomes" id="UP001519460"/>
    </source>
</evidence>
<evidence type="ECO:0000313" key="1">
    <source>
        <dbReference type="EMBL" id="KAK7502539.1"/>
    </source>
</evidence>
<evidence type="ECO:0000313" key="2">
    <source>
        <dbReference type="EMBL" id="KAK7502543.1"/>
    </source>
</evidence>
<dbReference type="SMART" id="SM00028">
    <property type="entry name" value="TPR"/>
    <property type="match status" value="3"/>
</dbReference>
<reference evidence="1" key="3">
    <citation type="submission" date="2023-01" db="EMBL/GenBank/DDBJ databases">
        <authorList>
            <person name="Patra A."/>
        </authorList>
    </citation>
    <scope>NUCLEOTIDE SEQUENCE</scope>
    <source>
        <strain evidence="1">Wonlab-2016</strain>
        <tissue evidence="1">Foot muscle</tissue>
    </source>
</reference>
<dbReference type="InterPro" id="IPR011990">
    <property type="entry name" value="TPR-like_helical_dom_sf"/>
</dbReference>
<name>A0ABD0LU54_9CAEN</name>
<sequence>MDTGDTDDTVTMEIDGEAAAMETNEAGEGMVEDSTKMGDATQVAQPELCQVWQRPEGVCSKKIIQKGQGLASPVMGAVCTLSLQAPENHIGFDATITGYPLGESSIQIGEGDTPVSYMIDLALMTMKRGESSEVSMSRMHGLGDITLIVSLRDFSAAVPYWRMTIVEKRTAATHHKERGAQLFKDGRVEAAFVRFRQATQLLLSVPAQDLADDDEATIGAYQILLCQCYLNLAACQIKTGHHRHVITNCTSALELDPSNVKAHYRRATAHVGLGDYDSARGDLEKGLNKEPCNRVLLELLQMVNSHIAQSDSQMAQGLSKMFT</sequence>
<dbReference type="InterPro" id="IPR050754">
    <property type="entry name" value="FKBP4/5/8-like"/>
</dbReference>
<dbReference type="InterPro" id="IPR019734">
    <property type="entry name" value="TPR_rpt"/>
</dbReference>
<dbReference type="AlphaFoldDB" id="A0ABD0LU54"/>
<organism evidence="1 3">
    <name type="scientific">Batillaria attramentaria</name>
    <dbReference type="NCBI Taxonomy" id="370345"/>
    <lineage>
        <taxon>Eukaryota</taxon>
        <taxon>Metazoa</taxon>
        <taxon>Spiralia</taxon>
        <taxon>Lophotrochozoa</taxon>
        <taxon>Mollusca</taxon>
        <taxon>Gastropoda</taxon>
        <taxon>Caenogastropoda</taxon>
        <taxon>Sorbeoconcha</taxon>
        <taxon>Cerithioidea</taxon>
        <taxon>Batillariidae</taxon>
        <taxon>Batillaria</taxon>
    </lineage>
</organism>
<keyword evidence="3" id="KW-1185">Reference proteome</keyword>
<evidence type="ECO:0008006" key="4">
    <source>
        <dbReference type="Google" id="ProtNLM"/>
    </source>
</evidence>
<dbReference type="PANTHER" id="PTHR46512">
    <property type="entry name" value="PEPTIDYLPROLYL ISOMERASE"/>
    <property type="match status" value="1"/>
</dbReference>
<dbReference type="EMBL" id="JACVVK020000025">
    <property type="protein sequence ID" value="KAK7502539.1"/>
    <property type="molecule type" value="Genomic_DNA"/>
</dbReference>
<reference evidence="1" key="1">
    <citation type="submission" date="2020-09" db="EMBL/GenBank/DDBJ databases">
        <authorList>
            <person name="Won Y."/>
        </authorList>
    </citation>
    <scope>NUCLEOTIDE SEQUENCE</scope>
    <source>
        <strain evidence="1">Wonlab-2016</strain>
        <tissue evidence="1">Foot muscle</tissue>
    </source>
</reference>
<reference evidence="1 3" key="2">
    <citation type="journal article" date="2023" name="Sci. Data">
        <title>Genome assembly of the Korean intertidal mud-creeper Batillaria attramentaria.</title>
        <authorList>
            <person name="Patra A.K."/>
            <person name="Ho P.T."/>
            <person name="Jun S."/>
            <person name="Lee S.J."/>
            <person name="Kim Y."/>
            <person name="Won Y.J."/>
        </authorList>
    </citation>
    <scope>NUCLEOTIDE SEQUENCE [LARGE SCALE GENOMIC DNA]</scope>
    <source>
        <strain evidence="1">Wonlab-2016</strain>
    </source>
</reference>
<proteinExistence type="predicted"/>
<comment type="caution">
    <text evidence="1">The sequence shown here is derived from an EMBL/GenBank/DDBJ whole genome shotgun (WGS) entry which is preliminary data.</text>
</comment>
<accession>A0ABD0LU54</accession>
<dbReference type="PANTHER" id="PTHR46512:SF10">
    <property type="entry name" value="FK506-BINDING PROTEIN-LIKE"/>
    <property type="match status" value="1"/>
</dbReference>